<dbReference type="AlphaFoldDB" id="A0AA39JRM4"/>
<keyword evidence="2" id="KW-1185">Reference proteome</keyword>
<dbReference type="Proteomes" id="UP001175211">
    <property type="component" value="Unassembled WGS sequence"/>
</dbReference>
<proteinExistence type="predicted"/>
<comment type="caution">
    <text evidence="1">The sequence shown here is derived from an EMBL/GenBank/DDBJ whole genome shotgun (WGS) entry which is preliminary data.</text>
</comment>
<dbReference type="EMBL" id="JAUEPS010000050">
    <property type="protein sequence ID" value="KAK0445318.1"/>
    <property type="molecule type" value="Genomic_DNA"/>
</dbReference>
<name>A0AA39JRM4_ARMTA</name>
<evidence type="ECO:0000313" key="1">
    <source>
        <dbReference type="EMBL" id="KAK0445318.1"/>
    </source>
</evidence>
<dbReference type="RefSeq" id="XP_060325459.1">
    <property type="nucleotide sequence ID" value="XM_060484213.1"/>
</dbReference>
<accession>A0AA39JRM4</accession>
<organism evidence="1 2">
    <name type="scientific">Armillaria tabescens</name>
    <name type="common">Ringless honey mushroom</name>
    <name type="synonym">Agaricus tabescens</name>
    <dbReference type="NCBI Taxonomy" id="1929756"/>
    <lineage>
        <taxon>Eukaryota</taxon>
        <taxon>Fungi</taxon>
        <taxon>Dikarya</taxon>
        <taxon>Basidiomycota</taxon>
        <taxon>Agaricomycotina</taxon>
        <taxon>Agaricomycetes</taxon>
        <taxon>Agaricomycetidae</taxon>
        <taxon>Agaricales</taxon>
        <taxon>Marasmiineae</taxon>
        <taxon>Physalacriaceae</taxon>
        <taxon>Desarmillaria</taxon>
    </lineage>
</organism>
<evidence type="ECO:0000313" key="2">
    <source>
        <dbReference type="Proteomes" id="UP001175211"/>
    </source>
</evidence>
<reference evidence="1" key="1">
    <citation type="submission" date="2023-06" db="EMBL/GenBank/DDBJ databases">
        <authorList>
            <consortium name="Lawrence Berkeley National Laboratory"/>
            <person name="Ahrendt S."/>
            <person name="Sahu N."/>
            <person name="Indic B."/>
            <person name="Wong-Bajracharya J."/>
            <person name="Merenyi Z."/>
            <person name="Ke H.-M."/>
            <person name="Monk M."/>
            <person name="Kocsube S."/>
            <person name="Drula E."/>
            <person name="Lipzen A."/>
            <person name="Balint B."/>
            <person name="Henrissat B."/>
            <person name="Andreopoulos B."/>
            <person name="Martin F.M."/>
            <person name="Harder C.B."/>
            <person name="Rigling D."/>
            <person name="Ford K.L."/>
            <person name="Foster G.D."/>
            <person name="Pangilinan J."/>
            <person name="Papanicolaou A."/>
            <person name="Barry K."/>
            <person name="LaButti K."/>
            <person name="Viragh M."/>
            <person name="Koriabine M."/>
            <person name="Yan M."/>
            <person name="Riley R."/>
            <person name="Champramary S."/>
            <person name="Plett K.L."/>
            <person name="Tsai I.J."/>
            <person name="Slot J."/>
            <person name="Sipos G."/>
            <person name="Plett J."/>
            <person name="Nagy L.G."/>
            <person name="Grigoriev I.V."/>
        </authorList>
    </citation>
    <scope>NUCLEOTIDE SEQUENCE</scope>
    <source>
        <strain evidence="1">CCBAS 213</strain>
    </source>
</reference>
<gene>
    <name evidence="1" type="ORF">EV420DRAFT_971984</name>
</gene>
<protein>
    <submittedName>
        <fullName evidence="1">Uncharacterized protein</fullName>
    </submittedName>
</protein>
<dbReference type="GeneID" id="85367761"/>
<sequence>MVPESDVVITHDSVWMLPLLVADIFRSGLLSAPKLLTAVKKTRSYVRSTRGGIKMTLDSKDLVQRSMPNLNKIKASALFPLIEYTWIFPCLFMSVTPSVDVEVPNYIDRFAMFDASELVLEFAKGASYIFREIPFNEEPLREQVARHAQAPRRPQTIHQDNLVMRYDGIDWFGCIIEASPVLHSPTSSTTAYEILESIVVKTNQAYLFGKT</sequence>